<dbReference type="PANTHER" id="PTHR45527">
    <property type="entry name" value="NONRIBOSOMAL PEPTIDE SYNTHETASE"/>
    <property type="match status" value="1"/>
</dbReference>
<dbReference type="Pfam" id="PF00501">
    <property type="entry name" value="AMP-binding"/>
    <property type="match status" value="1"/>
</dbReference>
<dbReference type="Proteomes" id="UP001597419">
    <property type="component" value="Unassembled WGS sequence"/>
</dbReference>
<dbReference type="PROSITE" id="PS00455">
    <property type="entry name" value="AMP_BINDING"/>
    <property type="match status" value="1"/>
</dbReference>
<sequence length="516" mass="55875">MKETIGVALYDRFLRGLARSPRRAALRVGARRLTYEELHQKALVCAGSLLDGTPEPPKAVGVLMEKGVDAYVGILAALYTGAAVVPLHPGFPADRTAMMIEAAGVSALLADDRGLAGLAGAKPDLPVLALGSACLDSRHHIPLSPRAGLAEPRPVAGTDPAYLLFTSGSTGRPKGVPIRHGSTRHYFELLDKRYDFHEEDIFSQTFDLNFDCGIFDLFCAWGAGASVHPVPPHAYRDLPAFVAERAMTVWFSTPSAISLVRRTGRLAPSVMPTLRWSLFAGEALRARDAAQWQESAPRATVENIYGPTELTVTVTRHSWSPETSPGLCVNGLAPIGTVHEGHDHVLLGPDGEESGAEGELCVTGPQLMTGYLDPADNRGRFLRRDGRDWYRTGDRVRRLGNGELVYLGRLDAQVQIHGWRVEPAEVEHAVRGCAGVDDAVVVARTTDEGVELIAYHTGRFVSPVLLAGQLRDVLPDGMMPKRFEHLREFPLNSNRKIDRAALARAAAEGDREGSGS</sequence>
<protein>
    <submittedName>
        <fullName evidence="2">AMP-binding protein</fullName>
    </submittedName>
</protein>
<evidence type="ECO:0000313" key="3">
    <source>
        <dbReference type="Proteomes" id="UP001597419"/>
    </source>
</evidence>
<proteinExistence type="predicted"/>
<evidence type="ECO:0000259" key="1">
    <source>
        <dbReference type="Pfam" id="PF00501"/>
    </source>
</evidence>
<dbReference type="InterPro" id="IPR042099">
    <property type="entry name" value="ANL_N_sf"/>
</dbReference>
<dbReference type="EMBL" id="JBHUKU010000004">
    <property type="protein sequence ID" value="MFD2459012.1"/>
    <property type="molecule type" value="Genomic_DNA"/>
</dbReference>
<dbReference type="InterPro" id="IPR045851">
    <property type="entry name" value="AMP-bd_C_sf"/>
</dbReference>
<reference evidence="3" key="1">
    <citation type="journal article" date="2019" name="Int. J. Syst. Evol. Microbiol.">
        <title>The Global Catalogue of Microorganisms (GCM) 10K type strain sequencing project: providing services to taxonomists for standard genome sequencing and annotation.</title>
        <authorList>
            <consortium name="The Broad Institute Genomics Platform"/>
            <consortium name="The Broad Institute Genome Sequencing Center for Infectious Disease"/>
            <person name="Wu L."/>
            <person name="Ma J."/>
        </authorList>
    </citation>
    <scope>NUCLEOTIDE SEQUENCE [LARGE SCALE GENOMIC DNA]</scope>
    <source>
        <strain evidence="3">CGMCC 4.7643</strain>
    </source>
</reference>
<evidence type="ECO:0000313" key="2">
    <source>
        <dbReference type="EMBL" id="MFD2459012.1"/>
    </source>
</evidence>
<dbReference type="SUPFAM" id="SSF56801">
    <property type="entry name" value="Acetyl-CoA synthetase-like"/>
    <property type="match status" value="1"/>
</dbReference>
<dbReference type="PANTHER" id="PTHR45527:SF1">
    <property type="entry name" value="FATTY ACID SYNTHASE"/>
    <property type="match status" value="1"/>
</dbReference>
<name>A0ABW5GF12_9PSEU</name>
<dbReference type="Gene3D" id="3.40.50.12780">
    <property type="entry name" value="N-terminal domain of ligase-like"/>
    <property type="match status" value="1"/>
</dbReference>
<feature type="domain" description="AMP-dependent synthetase/ligase" evidence="1">
    <location>
        <begin position="17"/>
        <end position="372"/>
    </location>
</feature>
<organism evidence="2 3">
    <name type="scientific">Amycolatopsis samaneae</name>
    <dbReference type="NCBI Taxonomy" id="664691"/>
    <lineage>
        <taxon>Bacteria</taxon>
        <taxon>Bacillati</taxon>
        <taxon>Actinomycetota</taxon>
        <taxon>Actinomycetes</taxon>
        <taxon>Pseudonocardiales</taxon>
        <taxon>Pseudonocardiaceae</taxon>
        <taxon>Amycolatopsis</taxon>
    </lineage>
</organism>
<dbReference type="Gene3D" id="3.30.300.30">
    <property type="match status" value="1"/>
</dbReference>
<dbReference type="InterPro" id="IPR000873">
    <property type="entry name" value="AMP-dep_synth/lig_dom"/>
</dbReference>
<dbReference type="InterPro" id="IPR020845">
    <property type="entry name" value="AMP-binding_CS"/>
</dbReference>
<dbReference type="RefSeq" id="WP_345386920.1">
    <property type="nucleotide sequence ID" value="NZ_BAABHG010000002.1"/>
</dbReference>
<keyword evidence="3" id="KW-1185">Reference proteome</keyword>
<accession>A0ABW5GF12</accession>
<comment type="caution">
    <text evidence="2">The sequence shown here is derived from an EMBL/GenBank/DDBJ whole genome shotgun (WGS) entry which is preliminary data.</text>
</comment>
<gene>
    <name evidence="2" type="ORF">ACFSYJ_10375</name>
</gene>